<evidence type="ECO:0000313" key="10">
    <source>
        <dbReference type="RefSeq" id="XP_071903168.1"/>
    </source>
</evidence>
<accession>A0ABM4U7B2</accession>
<dbReference type="InterPro" id="IPR011989">
    <property type="entry name" value="ARM-like"/>
</dbReference>
<dbReference type="RefSeq" id="XP_071903166.1">
    <property type="nucleotide sequence ID" value="XM_072047065.1"/>
</dbReference>
<proteinExistence type="inferred from homology"/>
<dbReference type="InterPro" id="IPR039920">
    <property type="entry name" value="MMS19"/>
</dbReference>
<evidence type="ECO:0000313" key="9">
    <source>
        <dbReference type="RefSeq" id="XP_071903166.1"/>
    </source>
</evidence>
<feature type="domain" description="MMS19 N-terminal" evidence="7">
    <location>
        <begin position="46"/>
        <end position="323"/>
    </location>
</feature>
<comment type="subcellular location">
    <subcellularLocation>
        <location evidence="1 5">Nucleus</location>
    </subcellularLocation>
</comment>
<keyword evidence="3" id="KW-0677">Repeat</keyword>
<dbReference type="Proteomes" id="UP001652660">
    <property type="component" value="Chromosome 4e"/>
</dbReference>
<evidence type="ECO:0000256" key="2">
    <source>
        <dbReference type="ARBA" id="ARBA00009340"/>
    </source>
</evidence>
<dbReference type="PANTHER" id="PTHR12891">
    <property type="entry name" value="DNA REPAIR/TRANSCRIPTION PROTEIN MET18/MMS19"/>
    <property type="match status" value="1"/>
</dbReference>
<keyword evidence="4 5" id="KW-0539">Nucleus</keyword>
<protein>
    <recommendedName>
        <fullName evidence="5">MMS19 nucleotide excision repair protein</fullName>
    </recommendedName>
</protein>
<comment type="similarity">
    <text evidence="2 5">Belongs to the MET18/MMS19 family.</text>
</comment>
<dbReference type="PANTHER" id="PTHR12891:SF0">
    <property type="entry name" value="MMS19 NUCLEOTIDE EXCISION REPAIR PROTEIN HOMOLOG"/>
    <property type="match status" value="1"/>
</dbReference>
<evidence type="ECO:0000256" key="5">
    <source>
        <dbReference type="RuleBase" id="RU367072"/>
    </source>
</evidence>
<dbReference type="RefSeq" id="XP_071903169.1">
    <property type="nucleotide sequence ID" value="XM_072047068.1"/>
</dbReference>
<dbReference type="Gene3D" id="1.25.10.10">
    <property type="entry name" value="Leucine-rich Repeat Variant"/>
    <property type="match status" value="2"/>
</dbReference>
<dbReference type="RefSeq" id="XP_071903168.1">
    <property type="nucleotide sequence ID" value="XM_072047067.1"/>
</dbReference>
<name>A0ABM4U7B2_COFAR</name>
<comment type="function">
    <text evidence="5">Key component of the cytosolic iron-sulfur protein assembly (CIA) complex, a multiprotein complex that mediates the incorporation of iron-sulfur cluster into apoproteins specifically involved in DNA metabolism and genomic integrity. In the CIA complex, MMS19 acts as an adapter between early-acting CIA components and a subset of cellular target iron-sulfur proteins.</text>
</comment>
<dbReference type="SUPFAM" id="SSF48371">
    <property type="entry name" value="ARM repeat"/>
    <property type="match status" value="1"/>
</dbReference>
<dbReference type="InterPro" id="IPR029240">
    <property type="entry name" value="MMS19_N"/>
</dbReference>
<keyword evidence="5" id="KW-0234">DNA repair</keyword>
<gene>
    <name evidence="9 10 11" type="primary">LOC140005886</name>
</gene>
<evidence type="ECO:0000256" key="1">
    <source>
        <dbReference type="ARBA" id="ARBA00004123"/>
    </source>
</evidence>
<evidence type="ECO:0000259" key="7">
    <source>
        <dbReference type="Pfam" id="PF14500"/>
    </source>
</evidence>
<dbReference type="GeneID" id="140005886"/>
<dbReference type="Pfam" id="PF12460">
    <property type="entry name" value="MMS19_C"/>
    <property type="match status" value="1"/>
</dbReference>
<organism evidence="8 11">
    <name type="scientific">Coffea arabica</name>
    <name type="common">Arabian coffee</name>
    <dbReference type="NCBI Taxonomy" id="13443"/>
    <lineage>
        <taxon>Eukaryota</taxon>
        <taxon>Viridiplantae</taxon>
        <taxon>Streptophyta</taxon>
        <taxon>Embryophyta</taxon>
        <taxon>Tracheophyta</taxon>
        <taxon>Spermatophyta</taxon>
        <taxon>Magnoliopsida</taxon>
        <taxon>eudicotyledons</taxon>
        <taxon>Gunneridae</taxon>
        <taxon>Pentapetalae</taxon>
        <taxon>asterids</taxon>
        <taxon>lamiids</taxon>
        <taxon>Gentianales</taxon>
        <taxon>Rubiaceae</taxon>
        <taxon>Ixoroideae</taxon>
        <taxon>Gardenieae complex</taxon>
        <taxon>Bertiereae - Coffeeae clade</taxon>
        <taxon>Coffeeae</taxon>
        <taxon>Coffea</taxon>
    </lineage>
</organism>
<keyword evidence="5" id="KW-0227">DNA damage</keyword>
<evidence type="ECO:0000256" key="4">
    <source>
        <dbReference type="ARBA" id="ARBA00023242"/>
    </source>
</evidence>
<dbReference type="Pfam" id="PF14500">
    <property type="entry name" value="MMS19_N"/>
    <property type="match status" value="1"/>
</dbReference>
<evidence type="ECO:0000313" key="8">
    <source>
        <dbReference type="Proteomes" id="UP001652660"/>
    </source>
</evidence>
<dbReference type="InterPro" id="IPR016024">
    <property type="entry name" value="ARM-type_fold"/>
</dbReference>
<evidence type="ECO:0000313" key="11">
    <source>
        <dbReference type="RefSeq" id="XP_071903169.1"/>
    </source>
</evidence>
<reference evidence="9 10" key="1">
    <citation type="submission" date="2025-05" db="UniProtKB">
        <authorList>
            <consortium name="RefSeq"/>
        </authorList>
    </citation>
    <scope>IDENTIFICATION</scope>
    <source>
        <tissue evidence="9 10">Leaves</tissue>
    </source>
</reference>
<dbReference type="InterPro" id="IPR024687">
    <property type="entry name" value="MMS19_C"/>
</dbReference>
<evidence type="ECO:0000259" key="6">
    <source>
        <dbReference type="Pfam" id="PF12460"/>
    </source>
</evidence>
<keyword evidence="8" id="KW-1185">Reference proteome</keyword>
<evidence type="ECO:0000256" key="3">
    <source>
        <dbReference type="ARBA" id="ARBA00022737"/>
    </source>
</evidence>
<sequence>MAKPTEYVKHIESYVDSSSSPSQQAASVDALAILLKNDLLTLEALVRELDLYLTTTDSIIRSRGTLLLGELLTQLELKPLSDAAIHSLIGFLTERLEDWRALRGALVGCLALLRRKTDVGVVTENDAEAVMKSYMQYLQVQSMGQHDRKLCFELLECLLERYPNAVQPLGNELFYSICEGIDEEKDPQCLILAFHIVEVAAKLFPDPSGPFTSYAADIFEILGRYFPIHFTHPKSEDIGVSRDELSRALLLMQLIFCVFQLAFAATPLFEPFAIPLLLDKLSSSLPSAKVESFKYLGYCAPMYGSDRMAKHGGALWSSVKDVLYTSPQSALSVESESDGGMIFEESDIMVEALILLEGLIQQNSDLLLDMILGDEDINNFICSFPKPWDIHDTPLQLRQQLHSVGRLLAVSAKSSMASCNRVFEKFFPQMMEALGCSVGNHSDESFATEDRALSSRFNYGTLYLCVELLDACRCLVLGFKESTSFPDFIHEKWCCMLHGFCRSLINIFFSNLEVVSGNAQSSFAYTGVKGLQLLATFPRSFAPVSLLLFENILLKLVSAITSNFDKKFSWGLELKALVEIGLYIEGYQESEKAATFARIVVDKFVSWISSDEPAMPLSLKMQAICETGMTGISNMLRIVQGMEKAISAKFTQAYVDGNFESVELVIKVLECYSARVLPWFEMNGGSEEVAWNLAAIIWDKIDNSSSVNLTVQNYELLGAAMTAMKQAVRRCSQESQEKIVNRAFRVLSASTLFPLKDSPFATSLSNSEDSYLNHHVDRVSCRDEWIISLYASVVIALRPQTHVQNLKMVLQLFIMALTKGHIPSAQALGSLVNKLPSKTNERHLSQEYGVEEAIDVILTSSIWNFCQSNTLRKCSLFGGGNEIHNTKCLAGLNHTSVHISAIVGLAWIGKGLIMRGHEGIKDITMTFLGVLLENTNNGDFPESCDPIEGKEQEVIPLMKSAADAFHILLSDSEDCLNRNYHSVIRPLYKQRFYNSVMPLLLSSTRQSNSIITRSMLFRSFAHVISETPLSAMISEANKLIPLLLDSLSTLTEDVMHKDVIYNVILVLSAILMDKNGQVAVLENAQAIINQLIGLAAYPHMMVIRETAIQCLVAMSELPYARIYPSRTKVLQAISKALDDPKRAVRQEAVRCRQAWASIASRSLHF</sequence>
<feature type="domain" description="MMS19 C-terminal" evidence="6">
    <location>
        <begin position="706"/>
        <end position="1114"/>
    </location>
</feature>